<evidence type="ECO:0000313" key="2">
    <source>
        <dbReference type="EMBL" id="EEN66975.1"/>
    </source>
</evidence>
<protein>
    <recommendedName>
        <fullName evidence="1">WAP domain-containing protein</fullName>
    </recommendedName>
</protein>
<dbReference type="InParanoid" id="C3XYU0"/>
<name>C3XYU0_BRAFL</name>
<feature type="non-terminal residue" evidence="2">
    <location>
        <position position="194"/>
    </location>
</feature>
<dbReference type="SMART" id="SM00217">
    <property type="entry name" value="WAP"/>
    <property type="match status" value="4"/>
</dbReference>
<dbReference type="GO" id="GO:0030414">
    <property type="term" value="F:peptidase inhibitor activity"/>
    <property type="evidence" value="ECO:0007669"/>
    <property type="project" value="InterPro"/>
</dbReference>
<dbReference type="AlphaFoldDB" id="C3XYU0"/>
<dbReference type="Pfam" id="PF00095">
    <property type="entry name" value="WAP"/>
    <property type="match status" value="4"/>
</dbReference>
<dbReference type="PANTHER" id="PTHR19441:SF98">
    <property type="entry name" value="WAP DOMAIN-CONTAINING PROTEIN"/>
    <property type="match status" value="1"/>
</dbReference>
<dbReference type="PANTHER" id="PTHR19441">
    <property type="entry name" value="WHEY ACDIC PROTEIN WAP"/>
    <property type="match status" value="1"/>
</dbReference>
<feature type="domain" description="WAP" evidence="1">
    <location>
        <begin position="146"/>
        <end position="194"/>
    </location>
</feature>
<proteinExistence type="predicted"/>
<dbReference type="GO" id="GO:0005576">
    <property type="term" value="C:extracellular region"/>
    <property type="evidence" value="ECO:0007669"/>
    <property type="project" value="InterPro"/>
</dbReference>
<evidence type="ECO:0000259" key="1">
    <source>
        <dbReference type="PROSITE" id="PS51390"/>
    </source>
</evidence>
<reference evidence="2" key="1">
    <citation type="journal article" date="2008" name="Nature">
        <title>The amphioxus genome and the evolution of the chordate karyotype.</title>
        <authorList>
            <consortium name="US DOE Joint Genome Institute (JGI-PGF)"/>
            <person name="Putnam N.H."/>
            <person name="Butts T."/>
            <person name="Ferrier D.E.K."/>
            <person name="Furlong R.F."/>
            <person name="Hellsten U."/>
            <person name="Kawashima T."/>
            <person name="Robinson-Rechavi M."/>
            <person name="Shoguchi E."/>
            <person name="Terry A."/>
            <person name="Yu J.-K."/>
            <person name="Benito-Gutierrez E.L."/>
            <person name="Dubchak I."/>
            <person name="Garcia-Fernandez J."/>
            <person name="Gibson-Brown J.J."/>
            <person name="Grigoriev I.V."/>
            <person name="Horton A.C."/>
            <person name="de Jong P.J."/>
            <person name="Jurka J."/>
            <person name="Kapitonov V.V."/>
            <person name="Kohara Y."/>
            <person name="Kuroki Y."/>
            <person name="Lindquist E."/>
            <person name="Lucas S."/>
            <person name="Osoegawa K."/>
            <person name="Pennacchio L.A."/>
            <person name="Salamov A.A."/>
            <person name="Satou Y."/>
            <person name="Sauka-Spengler T."/>
            <person name="Schmutz J."/>
            <person name="Shin-I T."/>
            <person name="Toyoda A."/>
            <person name="Bronner-Fraser M."/>
            <person name="Fujiyama A."/>
            <person name="Holland L.Z."/>
            <person name="Holland P.W.H."/>
            <person name="Satoh N."/>
            <person name="Rokhsar D.S."/>
        </authorList>
    </citation>
    <scope>NUCLEOTIDE SEQUENCE [LARGE SCALE GENOMIC DNA]</scope>
    <source>
        <strain evidence="2">S238N-H82</strain>
        <tissue evidence="2">Testes</tissue>
    </source>
</reference>
<dbReference type="InterPro" id="IPR008197">
    <property type="entry name" value="WAP_dom"/>
</dbReference>
<dbReference type="EMBL" id="GG666473">
    <property type="protein sequence ID" value="EEN66975.1"/>
    <property type="molecule type" value="Genomic_DNA"/>
</dbReference>
<dbReference type="PROSITE" id="PS51390">
    <property type="entry name" value="WAP"/>
    <property type="match status" value="4"/>
</dbReference>
<gene>
    <name evidence="2" type="ORF">BRAFLDRAFT_174863</name>
</gene>
<dbReference type="InterPro" id="IPR036645">
    <property type="entry name" value="Elafin-like_sf"/>
</dbReference>
<dbReference type="eggNOG" id="ENOG502S9BM">
    <property type="taxonomic scope" value="Eukaryota"/>
</dbReference>
<dbReference type="Gene3D" id="4.10.75.10">
    <property type="entry name" value="Elafin-like"/>
    <property type="match status" value="4"/>
</dbReference>
<dbReference type="InterPro" id="IPR050514">
    <property type="entry name" value="WAP_four-disulfide_core"/>
</dbReference>
<dbReference type="SUPFAM" id="SSF57256">
    <property type="entry name" value="Elafin-like"/>
    <property type="match status" value="4"/>
</dbReference>
<dbReference type="CDD" id="cd00199">
    <property type="entry name" value="WAP"/>
    <property type="match status" value="1"/>
</dbReference>
<dbReference type="PRINTS" id="PR00003">
    <property type="entry name" value="4DISULPHCORE"/>
</dbReference>
<organism>
    <name type="scientific">Branchiostoma floridae</name>
    <name type="common">Florida lancelet</name>
    <name type="synonym">Amphioxus</name>
    <dbReference type="NCBI Taxonomy" id="7739"/>
    <lineage>
        <taxon>Eukaryota</taxon>
        <taxon>Metazoa</taxon>
        <taxon>Chordata</taxon>
        <taxon>Cephalochordata</taxon>
        <taxon>Leptocardii</taxon>
        <taxon>Amphioxiformes</taxon>
        <taxon>Branchiostomatidae</taxon>
        <taxon>Branchiostoma</taxon>
    </lineage>
</organism>
<dbReference type="FunFam" id="4.10.75.10:FF:000001">
    <property type="entry name" value="Anosmin 1"/>
    <property type="match status" value="1"/>
</dbReference>
<feature type="non-terminal residue" evidence="2">
    <location>
        <position position="1"/>
    </location>
</feature>
<feature type="domain" description="WAP" evidence="1">
    <location>
        <begin position="98"/>
        <end position="144"/>
    </location>
</feature>
<feature type="domain" description="WAP" evidence="1">
    <location>
        <begin position="49"/>
        <end position="96"/>
    </location>
</feature>
<sequence length="194" mass="20514">VSTVKNHTCPLTSDMPQTCETECAHDGECPGTHKCCSNGCASVCVSPITEERPGSCPAITFSDIGSCSTTCYSDSECSGVSKCCFNGCGKTCVHPEPVEMTSGQCPHPDNLECDHLSECLQDEDCTDGSICCSNGCGFTCTPPWTMGSKSGRCPNLMQTYWTPLMCISECSDDMDCDGEDKCCSTGCGQVCFSP</sequence>
<accession>C3XYU0</accession>
<feature type="domain" description="WAP" evidence="1">
    <location>
        <begin position="2"/>
        <end position="48"/>
    </location>
</feature>